<organism evidence="1 2">
    <name type="scientific">Protopolystoma xenopodis</name>
    <dbReference type="NCBI Taxonomy" id="117903"/>
    <lineage>
        <taxon>Eukaryota</taxon>
        <taxon>Metazoa</taxon>
        <taxon>Spiralia</taxon>
        <taxon>Lophotrochozoa</taxon>
        <taxon>Platyhelminthes</taxon>
        <taxon>Monogenea</taxon>
        <taxon>Polyopisthocotylea</taxon>
        <taxon>Polystomatidea</taxon>
        <taxon>Polystomatidae</taxon>
        <taxon>Protopolystoma</taxon>
    </lineage>
</organism>
<evidence type="ECO:0000313" key="1">
    <source>
        <dbReference type="EMBL" id="VEL31455.1"/>
    </source>
</evidence>
<feature type="non-terminal residue" evidence="1">
    <location>
        <position position="91"/>
    </location>
</feature>
<dbReference type="EMBL" id="CAAALY010122569">
    <property type="protein sequence ID" value="VEL31455.1"/>
    <property type="molecule type" value="Genomic_DNA"/>
</dbReference>
<proteinExistence type="predicted"/>
<name>A0A448X9J0_9PLAT</name>
<accession>A0A448X9J0</accession>
<protein>
    <submittedName>
        <fullName evidence="1">Uncharacterized protein</fullName>
    </submittedName>
</protein>
<keyword evidence="2" id="KW-1185">Reference proteome</keyword>
<comment type="caution">
    <text evidence="1">The sequence shown here is derived from an EMBL/GenBank/DDBJ whole genome shotgun (WGS) entry which is preliminary data.</text>
</comment>
<feature type="non-terminal residue" evidence="1">
    <location>
        <position position="1"/>
    </location>
</feature>
<dbReference type="AlphaFoldDB" id="A0A448X9J0"/>
<dbReference type="Proteomes" id="UP000784294">
    <property type="component" value="Unassembled WGS sequence"/>
</dbReference>
<gene>
    <name evidence="1" type="ORF">PXEA_LOCUS24895</name>
</gene>
<reference evidence="1" key="1">
    <citation type="submission" date="2018-11" db="EMBL/GenBank/DDBJ databases">
        <authorList>
            <consortium name="Pathogen Informatics"/>
        </authorList>
    </citation>
    <scope>NUCLEOTIDE SEQUENCE</scope>
</reference>
<sequence length="91" mass="10387">LPSGFIKFSGPLNPIYAARLKRLDIECPIDFVASSALSAIVEQDNSYRLSSRLVSRVLPISEERVEKNYTFSQLPYTVFWFRNGMLLEENA</sequence>
<evidence type="ECO:0000313" key="2">
    <source>
        <dbReference type="Proteomes" id="UP000784294"/>
    </source>
</evidence>